<protein>
    <recommendedName>
        <fullName evidence="22">Diacylglycerol kinase</fullName>
    </recommendedName>
</protein>
<feature type="transmembrane region" description="Helical" evidence="19">
    <location>
        <begin position="93"/>
        <end position="117"/>
    </location>
</feature>
<keyword evidence="12 19" id="KW-0472">Membrane</keyword>
<dbReference type="PANTHER" id="PTHR34299:SF1">
    <property type="entry name" value="DIACYLGLYCEROL KINASE"/>
    <property type="match status" value="1"/>
</dbReference>
<keyword evidence="10 19" id="KW-1133">Transmembrane helix</keyword>
<dbReference type="Proteomes" id="UP000177331">
    <property type="component" value="Unassembled WGS sequence"/>
</dbReference>
<evidence type="ECO:0000256" key="11">
    <source>
        <dbReference type="ARBA" id="ARBA00023098"/>
    </source>
</evidence>
<gene>
    <name evidence="20" type="ORF">A2318_02670</name>
</gene>
<evidence type="ECO:0000256" key="6">
    <source>
        <dbReference type="ARBA" id="ARBA00022692"/>
    </source>
</evidence>
<reference evidence="20 21" key="1">
    <citation type="journal article" date="2016" name="Nat. Commun.">
        <title>Thousands of microbial genomes shed light on interconnected biogeochemical processes in an aquifer system.</title>
        <authorList>
            <person name="Anantharaman K."/>
            <person name="Brown C.T."/>
            <person name="Hug L.A."/>
            <person name="Sharon I."/>
            <person name="Castelle C.J."/>
            <person name="Probst A.J."/>
            <person name="Thomas B.C."/>
            <person name="Singh A."/>
            <person name="Wilkins M.J."/>
            <person name="Karaoz U."/>
            <person name="Brodie E.L."/>
            <person name="Williams K.H."/>
            <person name="Hubbard S.S."/>
            <person name="Banfield J.F."/>
        </authorList>
    </citation>
    <scope>NUCLEOTIDE SEQUENCE [LARGE SCALE GENOMIC DNA]</scope>
</reference>
<evidence type="ECO:0000313" key="21">
    <source>
        <dbReference type="Proteomes" id="UP000177331"/>
    </source>
</evidence>
<keyword evidence="4" id="KW-0444">Lipid biosynthesis</keyword>
<keyword evidence="3" id="KW-1003">Cell membrane</keyword>
<evidence type="ECO:0000256" key="12">
    <source>
        <dbReference type="ARBA" id="ARBA00023136"/>
    </source>
</evidence>
<dbReference type="GO" id="GO:0005524">
    <property type="term" value="F:ATP binding"/>
    <property type="evidence" value="ECO:0007669"/>
    <property type="project" value="UniProtKB-KW"/>
</dbReference>
<dbReference type="InterPro" id="IPR036945">
    <property type="entry name" value="DAGK_sf"/>
</dbReference>
<keyword evidence="18" id="KW-0460">Magnesium</keyword>
<evidence type="ECO:0000256" key="14">
    <source>
        <dbReference type="ARBA" id="ARBA00023264"/>
    </source>
</evidence>
<dbReference type="CDD" id="cd14265">
    <property type="entry name" value="UDPK_IM_like"/>
    <property type="match status" value="1"/>
</dbReference>
<comment type="cofactor">
    <cofactor evidence="18">
        <name>Mg(2+)</name>
        <dbReference type="ChEBI" id="CHEBI:18420"/>
    </cofactor>
    <text evidence="18">Mn(2+), Zn(2+), Cd(2+) and Co(2+) support activity to lesser extents.</text>
</comment>
<keyword evidence="18" id="KW-0479">Metal-binding</keyword>
<keyword evidence="5" id="KW-0808">Transferase</keyword>
<dbReference type="GO" id="GO:0005886">
    <property type="term" value="C:plasma membrane"/>
    <property type="evidence" value="ECO:0007669"/>
    <property type="project" value="UniProtKB-SubCell"/>
</dbReference>
<feature type="binding site" evidence="17">
    <location>
        <begin position="91"/>
        <end position="92"/>
    </location>
    <ligand>
        <name>ATP</name>
        <dbReference type="ChEBI" id="CHEBI:30616"/>
    </ligand>
</feature>
<evidence type="ECO:0000256" key="4">
    <source>
        <dbReference type="ARBA" id="ARBA00022516"/>
    </source>
</evidence>
<dbReference type="AlphaFoldDB" id="A0A1F7W3Y6"/>
<evidence type="ECO:0000256" key="8">
    <source>
        <dbReference type="ARBA" id="ARBA00022777"/>
    </source>
</evidence>
<feature type="binding site" evidence="17">
    <location>
        <position position="25"/>
    </location>
    <ligand>
        <name>ATP</name>
        <dbReference type="ChEBI" id="CHEBI:30616"/>
    </ligand>
</feature>
<evidence type="ECO:0000256" key="19">
    <source>
        <dbReference type="SAM" id="Phobius"/>
    </source>
</evidence>
<feature type="binding site" evidence="18">
    <location>
        <position position="25"/>
    </location>
    <ligand>
        <name>a divalent metal cation</name>
        <dbReference type="ChEBI" id="CHEBI:60240"/>
    </ligand>
</feature>
<evidence type="ECO:0000256" key="3">
    <source>
        <dbReference type="ARBA" id="ARBA00022475"/>
    </source>
</evidence>
<feature type="active site" description="Proton acceptor" evidence="15">
    <location>
        <position position="66"/>
    </location>
</feature>
<organism evidence="20 21">
    <name type="scientific">Candidatus Uhrbacteria bacterium RIFOXYB2_FULL_45_11</name>
    <dbReference type="NCBI Taxonomy" id="1802421"/>
    <lineage>
        <taxon>Bacteria</taxon>
        <taxon>Candidatus Uhriibacteriota</taxon>
    </lineage>
</organism>
<proteinExistence type="inferred from homology"/>
<dbReference type="InterPro" id="IPR000829">
    <property type="entry name" value="DAGK"/>
</dbReference>
<keyword evidence="9 17" id="KW-0067">ATP-binding</keyword>
<keyword evidence="8" id="KW-0418">Kinase</keyword>
<dbReference type="GO" id="GO:0016301">
    <property type="term" value="F:kinase activity"/>
    <property type="evidence" value="ECO:0007669"/>
    <property type="project" value="UniProtKB-KW"/>
</dbReference>
<keyword evidence="11" id="KW-0443">Lipid metabolism</keyword>
<evidence type="ECO:0000256" key="2">
    <source>
        <dbReference type="ARBA" id="ARBA00005967"/>
    </source>
</evidence>
<feature type="transmembrane region" description="Helical" evidence="19">
    <location>
        <begin position="53"/>
        <end position="72"/>
    </location>
</feature>
<keyword evidence="13" id="KW-0594">Phospholipid biosynthesis</keyword>
<evidence type="ECO:0000256" key="15">
    <source>
        <dbReference type="PIRSR" id="PIRSR600829-1"/>
    </source>
</evidence>
<dbReference type="EMBL" id="MGFD01000050">
    <property type="protein sequence ID" value="OGL97346.1"/>
    <property type="molecule type" value="Genomic_DNA"/>
</dbReference>
<dbReference type="InterPro" id="IPR033717">
    <property type="entry name" value="UDPK"/>
</dbReference>
<evidence type="ECO:0000256" key="5">
    <source>
        <dbReference type="ARBA" id="ARBA00022679"/>
    </source>
</evidence>
<accession>A0A1F7W3Y6</accession>
<feature type="binding site" evidence="18">
    <location>
        <position position="73"/>
    </location>
    <ligand>
        <name>a divalent metal cation</name>
        <dbReference type="ChEBI" id="CHEBI:60240"/>
    </ligand>
</feature>
<evidence type="ECO:0000256" key="18">
    <source>
        <dbReference type="PIRSR" id="PIRSR600829-4"/>
    </source>
</evidence>
<feature type="transmembrane region" description="Helical" evidence="19">
    <location>
        <begin position="28"/>
        <end position="47"/>
    </location>
</feature>
<evidence type="ECO:0000256" key="9">
    <source>
        <dbReference type="ARBA" id="ARBA00022840"/>
    </source>
</evidence>
<comment type="similarity">
    <text evidence="2">Belongs to the bacterial diacylglycerol kinase family.</text>
</comment>
<dbReference type="Pfam" id="PF01219">
    <property type="entry name" value="DAGK_prokar"/>
    <property type="match status" value="1"/>
</dbReference>
<feature type="binding site" evidence="17">
    <location>
        <position position="73"/>
    </location>
    <ligand>
        <name>ATP</name>
        <dbReference type="ChEBI" id="CHEBI:30616"/>
    </ligand>
</feature>
<feature type="binding site" evidence="16">
    <location>
        <position position="66"/>
    </location>
    <ligand>
        <name>substrate</name>
    </ligand>
</feature>
<evidence type="ECO:0000256" key="7">
    <source>
        <dbReference type="ARBA" id="ARBA00022741"/>
    </source>
</evidence>
<name>A0A1F7W3Y6_9BACT</name>
<comment type="subcellular location">
    <subcellularLocation>
        <location evidence="1">Cell membrane</location>
        <topology evidence="1">Multi-pass membrane protein</topology>
    </subcellularLocation>
</comment>
<evidence type="ECO:0008006" key="22">
    <source>
        <dbReference type="Google" id="ProtNLM"/>
    </source>
</evidence>
<dbReference type="PANTHER" id="PTHR34299">
    <property type="entry name" value="DIACYLGLYCEROL KINASE"/>
    <property type="match status" value="1"/>
</dbReference>
<dbReference type="STRING" id="1802421.A2318_02670"/>
<evidence type="ECO:0000256" key="10">
    <source>
        <dbReference type="ARBA" id="ARBA00022989"/>
    </source>
</evidence>
<dbReference type="GO" id="GO:0046872">
    <property type="term" value="F:metal ion binding"/>
    <property type="evidence" value="ECO:0007669"/>
    <property type="project" value="UniProtKB-KW"/>
</dbReference>
<dbReference type="GO" id="GO:0008654">
    <property type="term" value="P:phospholipid biosynthetic process"/>
    <property type="evidence" value="ECO:0007669"/>
    <property type="project" value="UniProtKB-KW"/>
</dbReference>
<dbReference type="Gene3D" id="1.10.287.3610">
    <property type="match status" value="1"/>
</dbReference>
<evidence type="ECO:0000256" key="13">
    <source>
        <dbReference type="ARBA" id="ARBA00023209"/>
    </source>
</evidence>
<evidence type="ECO:0000313" key="20">
    <source>
        <dbReference type="EMBL" id="OGL97346.1"/>
    </source>
</evidence>
<keyword evidence="7 17" id="KW-0547">Nucleotide-binding</keyword>
<sequence length="122" mass="13792">MISGKQLRKSFGHAANGFTTVFRSEQSFRLQIVAAFFVLVLALVFRVTHVELIVLLFLIASVLILELINSIFERVLDAFKPRLHPIVKEAKDMMAAAVLLMSFFSLVIGVLIFYPYVNLLFS</sequence>
<evidence type="ECO:0000256" key="16">
    <source>
        <dbReference type="PIRSR" id="PIRSR600829-2"/>
    </source>
</evidence>
<keyword evidence="14" id="KW-1208">Phospholipid metabolism</keyword>
<evidence type="ECO:0000256" key="1">
    <source>
        <dbReference type="ARBA" id="ARBA00004651"/>
    </source>
</evidence>
<evidence type="ECO:0000256" key="17">
    <source>
        <dbReference type="PIRSR" id="PIRSR600829-3"/>
    </source>
</evidence>
<comment type="caution">
    <text evidence="20">The sequence shown here is derived from an EMBL/GenBank/DDBJ whole genome shotgun (WGS) entry which is preliminary data.</text>
</comment>
<keyword evidence="6 19" id="KW-0812">Transmembrane</keyword>